<proteinExistence type="predicted"/>
<accession>A0A1C0AC20</accession>
<evidence type="ECO:0000313" key="4">
    <source>
        <dbReference type="Proteomes" id="UP000093514"/>
    </source>
</evidence>
<comment type="caution">
    <text evidence="3">The sequence shown here is derived from an EMBL/GenBank/DDBJ whole genome shotgun (WGS) entry which is preliminary data.</text>
</comment>
<sequence>MINKTIKIWEDNSLESKEGVFEPTLETFILAGDKKRGAVLICPGGGYEYTSEREAEPIALQFNSAGFHAFVLDYSVAPNKHPQPLLDLSRAICIIRENADEWKVDFQNVAVCGFSAGGHLAASLGVHWEKPYLDVPGIEIGMNKPNALILSYPVITAGEFAHQGSFNNLLGAEPDVELLKEMSLETQVNEKLPPTFIWHTLEDISVPVENSLLFVQQMRKKKVPFEFHLYPKGPHGLSLATEETDNGQMGTYPHVATWMKLCIEWLEEVFK</sequence>
<keyword evidence="4" id="KW-1185">Reference proteome</keyword>
<name>A0A1C0AC20_9FIRM</name>
<evidence type="ECO:0000259" key="2">
    <source>
        <dbReference type="Pfam" id="PF20434"/>
    </source>
</evidence>
<evidence type="ECO:0000313" key="3">
    <source>
        <dbReference type="EMBL" id="OCL27921.1"/>
    </source>
</evidence>
<dbReference type="GO" id="GO:0016787">
    <property type="term" value="F:hydrolase activity"/>
    <property type="evidence" value="ECO:0007669"/>
    <property type="project" value="UniProtKB-KW"/>
</dbReference>
<organism evidence="3 4">
    <name type="scientific">Orenia metallireducens</name>
    <dbReference type="NCBI Taxonomy" id="1413210"/>
    <lineage>
        <taxon>Bacteria</taxon>
        <taxon>Bacillati</taxon>
        <taxon>Bacillota</taxon>
        <taxon>Clostridia</taxon>
        <taxon>Halanaerobiales</taxon>
        <taxon>Halobacteroidaceae</taxon>
        <taxon>Orenia</taxon>
    </lineage>
</organism>
<protein>
    <submittedName>
        <fullName evidence="3">Acetylesterase</fullName>
    </submittedName>
</protein>
<dbReference type="AlphaFoldDB" id="A0A1C0AC20"/>
<dbReference type="Pfam" id="PF20434">
    <property type="entry name" value="BD-FAE"/>
    <property type="match status" value="1"/>
</dbReference>
<dbReference type="Gene3D" id="3.40.50.1820">
    <property type="entry name" value="alpha/beta hydrolase"/>
    <property type="match status" value="1"/>
</dbReference>
<gene>
    <name evidence="3" type="ORF">U472_01590</name>
</gene>
<dbReference type="InterPro" id="IPR049492">
    <property type="entry name" value="BD-FAE-like_dom"/>
</dbReference>
<keyword evidence="1" id="KW-0378">Hydrolase</keyword>
<dbReference type="SUPFAM" id="SSF53474">
    <property type="entry name" value="alpha/beta-Hydrolases"/>
    <property type="match status" value="1"/>
</dbReference>
<reference evidence="3 4" key="2">
    <citation type="submission" date="2016-08" db="EMBL/GenBank/DDBJ databases">
        <title>Orenia metallireducens sp. nov. strain Z6, a Novel Metal-reducing Firmicute from the Deep Subsurface.</title>
        <authorList>
            <person name="Maxim B.I."/>
            <person name="Kenneth K."/>
            <person name="Flynn T.M."/>
            <person name="Oloughlin E.J."/>
            <person name="Locke R.A."/>
            <person name="Weber J.R."/>
            <person name="Egan S.M."/>
            <person name="Mackie R.I."/>
            <person name="Cann I.K."/>
        </authorList>
    </citation>
    <scope>NUCLEOTIDE SEQUENCE [LARGE SCALE GENOMIC DNA]</scope>
    <source>
        <strain evidence="3 4">Z6</strain>
    </source>
</reference>
<dbReference type="Proteomes" id="UP000093514">
    <property type="component" value="Unassembled WGS sequence"/>
</dbReference>
<dbReference type="EMBL" id="LWDV01000006">
    <property type="protein sequence ID" value="OCL27921.1"/>
    <property type="molecule type" value="Genomic_DNA"/>
</dbReference>
<reference evidence="4" key="1">
    <citation type="submission" date="2016-07" db="EMBL/GenBank/DDBJ databases">
        <authorList>
            <person name="Florea S."/>
            <person name="Webb J.S."/>
            <person name="Jaromczyk J."/>
            <person name="Schardl C.L."/>
        </authorList>
    </citation>
    <scope>NUCLEOTIDE SEQUENCE [LARGE SCALE GENOMIC DNA]</scope>
    <source>
        <strain evidence="4">Z6</strain>
    </source>
</reference>
<dbReference type="InterPro" id="IPR029058">
    <property type="entry name" value="AB_hydrolase_fold"/>
</dbReference>
<dbReference type="OrthoDB" id="9794725at2"/>
<dbReference type="InterPro" id="IPR050300">
    <property type="entry name" value="GDXG_lipolytic_enzyme"/>
</dbReference>
<dbReference type="PANTHER" id="PTHR48081">
    <property type="entry name" value="AB HYDROLASE SUPERFAMILY PROTEIN C4A8.06C"/>
    <property type="match status" value="1"/>
</dbReference>
<dbReference type="RefSeq" id="WP_068714850.1">
    <property type="nucleotide sequence ID" value="NZ_LWDV01000006.1"/>
</dbReference>
<feature type="domain" description="BD-FAE-like" evidence="2">
    <location>
        <begin position="36"/>
        <end position="217"/>
    </location>
</feature>
<evidence type="ECO:0000256" key="1">
    <source>
        <dbReference type="ARBA" id="ARBA00022801"/>
    </source>
</evidence>
<dbReference type="PANTHER" id="PTHR48081:SF6">
    <property type="entry name" value="PEPTIDASE S9 PROLYL OLIGOPEPTIDASE CATALYTIC DOMAIN-CONTAINING PROTEIN"/>
    <property type="match status" value="1"/>
</dbReference>